<protein>
    <submittedName>
        <fullName evidence="1">Uncharacterized protein</fullName>
    </submittedName>
</protein>
<accession>L7CQ86</accession>
<reference evidence="1 2" key="1">
    <citation type="journal article" date="2013" name="Mar. Genomics">
        <title>Expression of sulfatases in Rhodopirellula baltica and the diversity of sulfatases in the genus Rhodopirellula.</title>
        <authorList>
            <person name="Wegner C.E."/>
            <person name="Richter-Heitmann T."/>
            <person name="Klindworth A."/>
            <person name="Klockow C."/>
            <person name="Richter M."/>
            <person name="Achstetter T."/>
            <person name="Glockner F.O."/>
            <person name="Harder J."/>
        </authorList>
    </citation>
    <scope>NUCLEOTIDE SEQUENCE [LARGE SCALE GENOMIC DNA]</scope>
    <source>
        <strain evidence="1 2">SWK14</strain>
    </source>
</reference>
<dbReference type="Proteomes" id="UP000010959">
    <property type="component" value="Unassembled WGS sequence"/>
</dbReference>
<organism evidence="1 2">
    <name type="scientific">Rhodopirellula baltica SWK14</name>
    <dbReference type="NCBI Taxonomy" id="993516"/>
    <lineage>
        <taxon>Bacteria</taxon>
        <taxon>Pseudomonadati</taxon>
        <taxon>Planctomycetota</taxon>
        <taxon>Planctomycetia</taxon>
        <taxon>Pirellulales</taxon>
        <taxon>Pirellulaceae</taxon>
        <taxon>Rhodopirellula</taxon>
    </lineage>
</organism>
<proteinExistence type="predicted"/>
<name>L7CQ86_RHOBT</name>
<sequence length="64" mass="7559">MDRKDRTSCSEHTEPDCEATSFAQQLLNEKFYARFVQNLVLLVGERELLEYTDQLSSRRSFQID</sequence>
<comment type="caution">
    <text evidence="1">The sequence shown here is derived from an EMBL/GenBank/DDBJ whole genome shotgun (WGS) entry which is preliminary data.</text>
</comment>
<dbReference type="EMBL" id="AMWG01000020">
    <property type="protein sequence ID" value="ELP35241.1"/>
    <property type="molecule type" value="Genomic_DNA"/>
</dbReference>
<evidence type="ECO:0000313" key="1">
    <source>
        <dbReference type="EMBL" id="ELP35241.1"/>
    </source>
</evidence>
<gene>
    <name evidence="1" type="ORF">RBSWK_00909</name>
</gene>
<evidence type="ECO:0000313" key="2">
    <source>
        <dbReference type="Proteomes" id="UP000010959"/>
    </source>
</evidence>
<dbReference type="AlphaFoldDB" id="L7CQ86"/>